<proteinExistence type="predicted"/>
<accession>A0ABR4FLL3</accession>
<name>A0ABR4FLL3_9EURO</name>
<dbReference type="Pfam" id="PF01636">
    <property type="entry name" value="APH"/>
    <property type="match status" value="1"/>
</dbReference>
<keyword evidence="3" id="KW-1185">Reference proteome</keyword>
<dbReference type="EMBL" id="JBFTWV010000192">
    <property type="protein sequence ID" value="KAL2784142.1"/>
    <property type="molecule type" value="Genomic_DNA"/>
</dbReference>
<dbReference type="PANTHER" id="PTHR21310:SF58">
    <property type="entry name" value="AMINOGLYCOSIDE PHOSPHOTRANSFERASE DOMAIN-CONTAINING PROTEIN"/>
    <property type="match status" value="1"/>
</dbReference>
<dbReference type="Proteomes" id="UP001610563">
    <property type="component" value="Unassembled WGS sequence"/>
</dbReference>
<evidence type="ECO:0000313" key="2">
    <source>
        <dbReference type="EMBL" id="KAL2784142.1"/>
    </source>
</evidence>
<organism evidence="2 3">
    <name type="scientific">Aspergillus keveii</name>
    <dbReference type="NCBI Taxonomy" id="714993"/>
    <lineage>
        <taxon>Eukaryota</taxon>
        <taxon>Fungi</taxon>
        <taxon>Dikarya</taxon>
        <taxon>Ascomycota</taxon>
        <taxon>Pezizomycotina</taxon>
        <taxon>Eurotiomycetes</taxon>
        <taxon>Eurotiomycetidae</taxon>
        <taxon>Eurotiales</taxon>
        <taxon>Aspergillaceae</taxon>
        <taxon>Aspergillus</taxon>
        <taxon>Aspergillus subgen. Nidulantes</taxon>
    </lineage>
</organism>
<dbReference type="PANTHER" id="PTHR21310">
    <property type="entry name" value="AMINOGLYCOSIDE PHOSPHOTRANSFERASE-RELATED-RELATED"/>
    <property type="match status" value="1"/>
</dbReference>
<sequence length="304" mass="34560">MEEPIIDSLRQVNEDTWLVGNLLISRSTGYSDASTWFDDCDDASFTVSIAPTPPPPSKPIPPNDPIIRLVYDAGESSAVWSLGKCAFCKVKLYAKNTTPEASTLAYVREQQLEFKLPDTLYQAESNGRSYLFLSRVPGRTLAEAWPTLNEAWRYHYVNAVVDICKSLATGKRSRLEGVDGKHLPEPYLIRNGAEEKENFDPQNLLRGCREMGMDCSEFVFYHADLGPGNIIVESAPRTGSVGIIDWELAGFFPRGWIRTKFRISRGLNLPDSVNDKYWWRSEVQKLLGKHGFEDFSSKWTDWWY</sequence>
<dbReference type="InterPro" id="IPR051678">
    <property type="entry name" value="AGP_Transferase"/>
</dbReference>
<gene>
    <name evidence="2" type="ORF">BJX66DRAFT_317160</name>
</gene>
<dbReference type="SUPFAM" id="SSF56112">
    <property type="entry name" value="Protein kinase-like (PK-like)"/>
    <property type="match status" value="1"/>
</dbReference>
<evidence type="ECO:0000259" key="1">
    <source>
        <dbReference type="Pfam" id="PF01636"/>
    </source>
</evidence>
<evidence type="ECO:0000313" key="3">
    <source>
        <dbReference type="Proteomes" id="UP001610563"/>
    </source>
</evidence>
<protein>
    <recommendedName>
        <fullName evidence="1">Aminoglycoside phosphotransferase domain-containing protein</fullName>
    </recommendedName>
</protein>
<feature type="domain" description="Aminoglycoside phosphotransferase" evidence="1">
    <location>
        <begin position="94"/>
        <end position="251"/>
    </location>
</feature>
<dbReference type="Gene3D" id="3.90.1200.10">
    <property type="match status" value="1"/>
</dbReference>
<comment type="caution">
    <text evidence="2">The sequence shown here is derived from an EMBL/GenBank/DDBJ whole genome shotgun (WGS) entry which is preliminary data.</text>
</comment>
<reference evidence="2 3" key="1">
    <citation type="submission" date="2024-07" db="EMBL/GenBank/DDBJ databases">
        <title>Section-level genome sequencing and comparative genomics of Aspergillus sections Usti and Cavernicolus.</title>
        <authorList>
            <consortium name="Lawrence Berkeley National Laboratory"/>
            <person name="Nybo J.L."/>
            <person name="Vesth T.C."/>
            <person name="Theobald S."/>
            <person name="Frisvad J.C."/>
            <person name="Larsen T.O."/>
            <person name="Kjaerboelling I."/>
            <person name="Rothschild-Mancinelli K."/>
            <person name="Lyhne E.K."/>
            <person name="Kogle M.E."/>
            <person name="Barry K."/>
            <person name="Clum A."/>
            <person name="Na H."/>
            <person name="Ledsgaard L."/>
            <person name="Lin J."/>
            <person name="Lipzen A."/>
            <person name="Kuo A."/>
            <person name="Riley R."/>
            <person name="Mondo S."/>
            <person name="Labutti K."/>
            <person name="Haridas S."/>
            <person name="Pangalinan J."/>
            <person name="Salamov A.A."/>
            <person name="Simmons B.A."/>
            <person name="Magnuson J.K."/>
            <person name="Chen J."/>
            <person name="Drula E."/>
            <person name="Henrissat B."/>
            <person name="Wiebenga A."/>
            <person name="Lubbers R.J."/>
            <person name="Gomes A.C."/>
            <person name="Makela M.R."/>
            <person name="Stajich J."/>
            <person name="Grigoriev I.V."/>
            <person name="Mortensen U.H."/>
            <person name="De Vries R.P."/>
            <person name="Baker S.E."/>
            <person name="Andersen M.R."/>
        </authorList>
    </citation>
    <scope>NUCLEOTIDE SEQUENCE [LARGE SCALE GENOMIC DNA]</scope>
    <source>
        <strain evidence="2 3">CBS 209.92</strain>
    </source>
</reference>
<dbReference type="InterPro" id="IPR002575">
    <property type="entry name" value="Aminoglycoside_PTrfase"/>
</dbReference>
<dbReference type="InterPro" id="IPR011009">
    <property type="entry name" value="Kinase-like_dom_sf"/>
</dbReference>